<organism evidence="1 2">
    <name type="scientific">Brucella rhizosphaerae</name>
    <dbReference type="NCBI Taxonomy" id="571254"/>
    <lineage>
        <taxon>Bacteria</taxon>
        <taxon>Pseudomonadati</taxon>
        <taxon>Pseudomonadota</taxon>
        <taxon>Alphaproteobacteria</taxon>
        <taxon>Hyphomicrobiales</taxon>
        <taxon>Brucellaceae</taxon>
        <taxon>Brucella/Ochrobactrum group</taxon>
        <taxon>Brucella</taxon>
    </lineage>
</organism>
<name>A0A256FDC4_9HYPH</name>
<keyword evidence="2" id="KW-1185">Reference proteome</keyword>
<gene>
    <name evidence="1" type="ORF">CEV32_0924</name>
</gene>
<accession>A0A256FDC4</accession>
<dbReference type="AlphaFoldDB" id="A0A256FDC4"/>
<evidence type="ECO:0000313" key="2">
    <source>
        <dbReference type="Proteomes" id="UP000216345"/>
    </source>
</evidence>
<dbReference type="EMBL" id="NNRK01000029">
    <property type="protein sequence ID" value="OYR12750.1"/>
    <property type="molecule type" value="Genomic_DNA"/>
</dbReference>
<comment type="caution">
    <text evidence="1">The sequence shown here is derived from an EMBL/GenBank/DDBJ whole genome shotgun (WGS) entry which is preliminary data.</text>
</comment>
<proteinExistence type="predicted"/>
<reference evidence="1 2" key="1">
    <citation type="submission" date="2017-07" db="EMBL/GenBank/DDBJ databases">
        <title>Phylogenetic study on the rhizospheric bacterium Ochrobactrum sp. A44.</title>
        <authorList>
            <person name="Krzyzanowska D.M."/>
            <person name="Ossowicki A."/>
            <person name="Rajewska M."/>
            <person name="Maciag T."/>
            <person name="Kaczynski Z."/>
            <person name="Czerwicka M."/>
            <person name="Jafra S."/>
        </authorList>
    </citation>
    <scope>NUCLEOTIDE SEQUENCE [LARGE SCALE GENOMIC DNA]</scope>
    <source>
        <strain evidence="1 2">PR17</strain>
    </source>
</reference>
<dbReference type="Proteomes" id="UP000216345">
    <property type="component" value="Unassembled WGS sequence"/>
</dbReference>
<protein>
    <submittedName>
        <fullName evidence="1">Uncharacterized protein</fullName>
    </submittedName>
</protein>
<evidence type="ECO:0000313" key="1">
    <source>
        <dbReference type="EMBL" id="OYR12750.1"/>
    </source>
</evidence>
<sequence>MWTDSQASALDEEKPLVCIDIASGEGIHALCAPNSDD</sequence>